<evidence type="ECO:0000259" key="4">
    <source>
        <dbReference type="Pfam" id="PF13178"/>
    </source>
</evidence>
<feature type="domain" description="DUF4005" evidence="4">
    <location>
        <begin position="255"/>
        <end position="319"/>
    </location>
</feature>
<feature type="region of interest" description="Disordered" evidence="3">
    <location>
        <begin position="92"/>
        <end position="146"/>
    </location>
</feature>
<feature type="compositionally biased region" description="Basic and acidic residues" evidence="3">
    <location>
        <begin position="123"/>
        <end position="146"/>
    </location>
</feature>
<dbReference type="OrthoDB" id="1915057at2759"/>
<evidence type="ECO:0000256" key="1">
    <source>
        <dbReference type="ARBA" id="ARBA00022860"/>
    </source>
</evidence>
<dbReference type="Pfam" id="PF13178">
    <property type="entry name" value="DUF4005"/>
    <property type="match status" value="1"/>
</dbReference>
<evidence type="ECO:0000256" key="3">
    <source>
        <dbReference type="SAM" id="MobiDB-lite"/>
    </source>
</evidence>
<dbReference type="Proteomes" id="UP000323000">
    <property type="component" value="Chromosome 12"/>
</dbReference>
<evidence type="ECO:0000313" key="6">
    <source>
        <dbReference type="Proteomes" id="UP000323000"/>
    </source>
</evidence>
<feature type="compositionally biased region" description="Low complexity" evidence="3">
    <location>
        <begin position="307"/>
        <end position="317"/>
    </location>
</feature>
<accession>A0A5C7GX47</accession>
<feature type="compositionally biased region" description="Polar residues" evidence="3">
    <location>
        <begin position="295"/>
        <end position="306"/>
    </location>
</feature>
<dbReference type="InterPro" id="IPR025064">
    <property type="entry name" value="DUF4005"/>
</dbReference>
<evidence type="ECO:0000313" key="5">
    <source>
        <dbReference type="EMBL" id="TXG48666.1"/>
    </source>
</evidence>
<dbReference type="AlphaFoldDB" id="A0A5C7GX47"/>
<reference evidence="6" key="1">
    <citation type="journal article" date="2019" name="Gigascience">
        <title>De novo genome assembly of the endangered Acer yangbiense, a plant species with extremely small populations endemic to Yunnan Province, China.</title>
        <authorList>
            <person name="Yang J."/>
            <person name="Wariss H.M."/>
            <person name="Tao L."/>
            <person name="Zhang R."/>
            <person name="Yun Q."/>
            <person name="Hollingsworth P."/>
            <person name="Dao Z."/>
            <person name="Luo G."/>
            <person name="Guo H."/>
            <person name="Ma Y."/>
            <person name="Sun W."/>
        </authorList>
    </citation>
    <scope>NUCLEOTIDE SEQUENCE [LARGE SCALE GENOMIC DNA]</scope>
    <source>
        <strain evidence="6">cv. Malutang</strain>
    </source>
</reference>
<dbReference type="PANTHER" id="PTHR32295:SF33">
    <property type="entry name" value="PROTEIN IQ-DOMAIN 21"/>
    <property type="match status" value="1"/>
</dbReference>
<dbReference type="GO" id="GO:0005516">
    <property type="term" value="F:calmodulin binding"/>
    <property type="evidence" value="ECO:0007669"/>
    <property type="project" value="UniProtKB-KW"/>
</dbReference>
<keyword evidence="1" id="KW-0112">Calmodulin-binding</keyword>
<dbReference type="PROSITE" id="PS50096">
    <property type="entry name" value="IQ"/>
    <property type="match status" value="1"/>
</dbReference>
<feature type="compositionally biased region" description="Polar residues" evidence="3">
    <location>
        <begin position="276"/>
        <end position="287"/>
    </location>
</feature>
<dbReference type="PANTHER" id="PTHR32295">
    <property type="entry name" value="IQ-DOMAIN 5-RELATED"/>
    <property type="match status" value="1"/>
</dbReference>
<evidence type="ECO:0000256" key="2">
    <source>
        <dbReference type="ARBA" id="ARBA00024341"/>
    </source>
</evidence>
<proteinExistence type="inferred from homology"/>
<feature type="region of interest" description="Disordered" evidence="3">
    <location>
        <begin position="276"/>
        <end position="373"/>
    </location>
</feature>
<comment type="caution">
    <text evidence="5">The sequence shown here is derived from an EMBL/GenBank/DDBJ whole genome shotgun (WGS) entry which is preliminary data.</text>
</comment>
<organism evidence="5 6">
    <name type="scientific">Acer yangbiense</name>
    <dbReference type="NCBI Taxonomy" id="1000413"/>
    <lineage>
        <taxon>Eukaryota</taxon>
        <taxon>Viridiplantae</taxon>
        <taxon>Streptophyta</taxon>
        <taxon>Embryophyta</taxon>
        <taxon>Tracheophyta</taxon>
        <taxon>Spermatophyta</taxon>
        <taxon>Magnoliopsida</taxon>
        <taxon>eudicotyledons</taxon>
        <taxon>Gunneridae</taxon>
        <taxon>Pentapetalae</taxon>
        <taxon>rosids</taxon>
        <taxon>malvids</taxon>
        <taxon>Sapindales</taxon>
        <taxon>Sapindaceae</taxon>
        <taxon>Hippocastanoideae</taxon>
        <taxon>Acereae</taxon>
        <taxon>Acer</taxon>
    </lineage>
</organism>
<name>A0A5C7GX47_9ROSI</name>
<sequence length="373" mass="41884">MGKKGGGGGGWFSTVKKVFQSSSSNKDLPEKKARRALRALKGLVRLQALVRGHNVRKQAQMTMRCMQALVRVQARVRARRLQLAHEKLLKKKKNVKQEKEEEEEEEEEERKPRTPLKQNSGWDSRHERSDHQKLKEKNDSRKHDNSLVKRERALAYAYAYQVTDLNGKEVELYANGPEKAQWGWNWLERWMSTQPYTTRHLAPNEASYMTLTTTTTTDDMLSEKTVELDVVTPPGSSTNNMGMFNRDLFDSGSYLTRQHQQSGLHNVPSYMAPTQSAKAKVRSQGTVKQRGPNASGPQWNPSTKKNSIIGSGCDSSSSGGGTTMPYQAPKSPSPSNIGLKAQSRRVAGLSPESGGGEDWRLPFGGRGWRHDFE</sequence>
<keyword evidence="6" id="KW-1185">Reference proteome</keyword>
<gene>
    <name evidence="5" type="ORF">EZV62_024541</name>
</gene>
<dbReference type="EMBL" id="VAHF01000012">
    <property type="protein sequence ID" value="TXG48666.1"/>
    <property type="molecule type" value="Genomic_DNA"/>
</dbReference>
<comment type="similarity">
    <text evidence="2">Belongs to the IQD family.</text>
</comment>
<protein>
    <recommendedName>
        <fullName evidence="4">DUF4005 domain-containing protein</fullName>
    </recommendedName>
</protein>